<feature type="compositionally biased region" description="Low complexity" evidence="1">
    <location>
        <begin position="664"/>
        <end position="675"/>
    </location>
</feature>
<feature type="region of interest" description="Disordered" evidence="1">
    <location>
        <begin position="1226"/>
        <end position="1264"/>
    </location>
</feature>
<gene>
    <name evidence="2" type="ORF">HETSPECPRED_002918</name>
</gene>
<dbReference type="Proteomes" id="UP000664521">
    <property type="component" value="Unassembled WGS sequence"/>
</dbReference>
<dbReference type="EMBL" id="CAJPDS010000018">
    <property type="protein sequence ID" value="CAF9916463.1"/>
    <property type="molecule type" value="Genomic_DNA"/>
</dbReference>
<feature type="compositionally biased region" description="Polar residues" evidence="1">
    <location>
        <begin position="647"/>
        <end position="661"/>
    </location>
</feature>
<accession>A0A8H3IFC4</accession>
<sequence length="1585" mass="174618">MSSLASSILPLPPEPSSLTSIVDGTMEPNVLSDLPFELRTPLPPSRPCSDDGQEDIHSEEETFIAGSPLDSRTKQGSPQEPLESPLVHFGEDQEFNEQESSQPAMAPNRVTSLGTFRALVATERLNDDRMRLLRTKLEHLRLRCGLERRLLNTLAHAHRLMTDDFRSLDQHSFVRANDICEDLTARLGTLSRAFKVPDSCNVDEPATGEIFGATWLQLLPHAQQESLLNFLNLIRTDTTYLANCLCKLSSADLLALTSSYQSKYPNESVLPGYYSNKNHGRFGARSKESGVPFLEDIQGLLQDNPLFTILHGLFDESFGPESGEYCQKVEVLSTVCAKVMVGGKRGSDELVIAILDSMSAPQATSTQAKLEAYLLKVLQDGSSILEPPLKSYEFSKQPVEIRNANVAIASSNFFERCSAELFALLAEELSHILPIGAIRFVQTVLGKIEDPAFRTRAKKFIVSKWFFCTFISNLLMYPESRGLMLKHHIGDTARQGLLKPLASRVQKEVLEVVSPWNRHSLVNSTTGSAIENIFSLFETAKLGSPDIQNRSRNARTSSVSAFLTLSPRIVVSLIKALLPPASPSPISMDLFSSENTSAASSIAASSTLTSGSVDFGSAVPSSQAPSISGTSMTSTTMLSEYALAGSDSGQGQAGDETSNATHKAGSSAAVASGSSNTTLPEACQSLAMALDSQARCLSIDDTSNWAFVRVSENGLDIPSTSIGSEQLGMKEAPQGAQTLETRPYMDLYDELDNAISEVVSDAPEGTNPWASDETPESQNPATLYSLLESAMTTCQSRSDYNTAYFWWQTVQALDGLSQRESSDMAANQLINYLAEKKTSLIERSDRAIELLGNEVHYFEMLAAYQKKQLRAMRDRRKAIRDKIWYTVDVKHSKVYEDALNVTHALRAMADTKRTFKRPFATTKWARQRLRTSNPHDKLQSQALEALVSPEEYGGFSKLNDNQVEVMTRWMTKNSIENFCRGEEFIHRFCHEIERCVNKLAGPDMLDSPVLWSSDFFKHEKGLFKTRRTNSYAMQEANATATRRRSSGVDTAALSATLPSISSTPSALRNLAVNTPKSINNFWQATKPASHFIEGIPYFKQPQYSPMKNSALMYTTTADRVGQHSKTTTSHESLLGQPVKEVSEAHKAFANQIKTTVTALLLSDLGYMLWNGGSETDTWINENNPGESVESQSFPQASPIIAEPLSVASTSALSDALSDSTITINQHDKLDDQNSSQPAQIDDVRHSDPSHVRVDRPSNNKITDTSRQSPFPFFKAFKNLLTKFSLASDPFVKLEVLAELESLVVFSLESSSQSGNLEHEYSAAIRNNVPTSSILRSQGLNIPRTKATSLEEVMANCTERRAGTMRFASSRPTSSNGIRRIFDPPDTDTVVNALLQLFRNSDLRPRTLFRDLQLIATFIPSEILDQSAKGKAFWDVGLAALAYKEERCEAVIHRANRITNYHVSANKDTSSFMNAYSSDLVDTNLGDAAHLWVTIAKEGSPVACRELGLFYLTHPELLPRVTLPFSKSKDVFKSVTSGDRTSIETGGLDPLTFAVVFHWMELAANGGDKDARDFLRGNGELSTARS</sequence>
<evidence type="ECO:0000313" key="3">
    <source>
        <dbReference type="Proteomes" id="UP000664521"/>
    </source>
</evidence>
<evidence type="ECO:0000256" key="1">
    <source>
        <dbReference type="SAM" id="MobiDB-lite"/>
    </source>
</evidence>
<feature type="compositionally biased region" description="Basic and acidic residues" evidence="1">
    <location>
        <begin position="1241"/>
        <end position="1257"/>
    </location>
</feature>
<name>A0A8H3IFC4_9LECA</name>
<feature type="region of interest" description="Disordered" evidence="1">
    <location>
        <begin position="645"/>
        <end position="676"/>
    </location>
</feature>
<comment type="caution">
    <text evidence="2">The sequence shown here is derived from an EMBL/GenBank/DDBJ whole genome shotgun (WGS) entry which is preliminary data.</text>
</comment>
<dbReference type="OrthoDB" id="3548913at2759"/>
<protein>
    <submittedName>
        <fullName evidence="2">Uncharacterized protein</fullName>
    </submittedName>
</protein>
<keyword evidence="3" id="KW-1185">Reference proteome</keyword>
<dbReference type="PANTHER" id="PTHR42064">
    <property type="entry name" value="YALI0F28677P"/>
    <property type="match status" value="1"/>
</dbReference>
<feature type="region of interest" description="Disordered" evidence="1">
    <location>
        <begin position="1"/>
        <end position="85"/>
    </location>
</feature>
<evidence type="ECO:0000313" key="2">
    <source>
        <dbReference type="EMBL" id="CAF9916463.1"/>
    </source>
</evidence>
<proteinExistence type="predicted"/>
<reference evidence="2" key="1">
    <citation type="submission" date="2021-03" db="EMBL/GenBank/DDBJ databases">
        <authorList>
            <person name="Tagirdzhanova G."/>
        </authorList>
    </citation>
    <scope>NUCLEOTIDE SEQUENCE</scope>
</reference>
<organism evidence="2 3">
    <name type="scientific">Heterodermia speciosa</name>
    <dbReference type="NCBI Taxonomy" id="116794"/>
    <lineage>
        <taxon>Eukaryota</taxon>
        <taxon>Fungi</taxon>
        <taxon>Dikarya</taxon>
        <taxon>Ascomycota</taxon>
        <taxon>Pezizomycotina</taxon>
        <taxon>Lecanoromycetes</taxon>
        <taxon>OSLEUM clade</taxon>
        <taxon>Lecanoromycetidae</taxon>
        <taxon>Caliciales</taxon>
        <taxon>Physciaceae</taxon>
        <taxon>Heterodermia</taxon>
    </lineage>
</organism>
<dbReference type="PANTHER" id="PTHR42064:SF1">
    <property type="entry name" value="YALI0F28677P"/>
    <property type="match status" value="1"/>
</dbReference>